<feature type="compositionally biased region" description="Basic and acidic residues" evidence="1">
    <location>
        <begin position="232"/>
        <end position="247"/>
    </location>
</feature>
<dbReference type="AlphaFoldDB" id="A0AAW1I597"/>
<feature type="region of interest" description="Disordered" evidence="1">
    <location>
        <begin position="279"/>
        <end position="315"/>
    </location>
</feature>
<organism evidence="2 3">
    <name type="scientific">Saponaria officinalis</name>
    <name type="common">Common soapwort</name>
    <name type="synonym">Lychnis saponaria</name>
    <dbReference type="NCBI Taxonomy" id="3572"/>
    <lineage>
        <taxon>Eukaryota</taxon>
        <taxon>Viridiplantae</taxon>
        <taxon>Streptophyta</taxon>
        <taxon>Embryophyta</taxon>
        <taxon>Tracheophyta</taxon>
        <taxon>Spermatophyta</taxon>
        <taxon>Magnoliopsida</taxon>
        <taxon>eudicotyledons</taxon>
        <taxon>Gunneridae</taxon>
        <taxon>Pentapetalae</taxon>
        <taxon>Caryophyllales</taxon>
        <taxon>Caryophyllaceae</taxon>
        <taxon>Caryophylleae</taxon>
        <taxon>Saponaria</taxon>
    </lineage>
</organism>
<sequence length="326" mass="35362">MEPRSVAENDAIKHGAHPIPEDRLRSSSASSGSVESESSDYSFEDSYQLDVNEHGSFALDHDQTNTTTPRSKSTLETPPIQLMERPSDASAYRIPSHVFARDKSSNPNPEWSIASNDSLFSIQTGNMSFTKDQFSSLLKSGDLGMYTPGDFRKSGELPPPSPKIPASVHKSGERIPQTPSDTSKSGEQIIADHFKASATPAAPVETTPVTVVVTSPPKVNEDDVNPQLTVKTKQDDLLAKKNDRSSMSDEVPPSTSVSHQSDTSVQSFAFPVFAEIEREKSINSGQSRTEQQKKTSNGVDQKTPTSTTPTTAPASWFSCFSCCSCR</sequence>
<feature type="compositionally biased region" description="Polar residues" evidence="1">
    <location>
        <begin position="64"/>
        <end position="76"/>
    </location>
</feature>
<feature type="compositionally biased region" description="Low complexity" evidence="1">
    <location>
        <begin position="303"/>
        <end position="315"/>
    </location>
</feature>
<feature type="compositionally biased region" description="Low complexity" evidence="1">
    <location>
        <begin position="196"/>
        <end position="217"/>
    </location>
</feature>
<feature type="compositionally biased region" description="Polar residues" evidence="1">
    <location>
        <begin position="177"/>
        <end position="186"/>
    </location>
</feature>
<comment type="caution">
    <text evidence="2">The sequence shown here is derived from an EMBL/GenBank/DDBJ whole genome shotgun (WGS) entry which is preliminary data.</text>
</comment>
<feature type="region of interest" description="Disordered" evidence="1">
    <location>
        <begin position="1"/>
        <end position="93"/>
    </location>
</feature>
<feature type="compositionally biased region" description="Polar residues" evidence="1">
    <location>
        <begin position="253"/>
        <end position="264"/>
    </location>
</feature>
<name>A0AAW1I597_SAPOF</name>
<feature type="compositionally biased region" description="Polar residues" evidence="1">
    <location>
        <begin position="282"/>
        <end position="302"/>
    </location>
</feature>
<feature type="compositionally biased region" description="Low complexity" evidence="1">
    <location>
        <begin position="26"/>
        <end position="46"/>
    </location>
</feature>
<gene>
    <name evidence="2" type="ORF">RND81_10G213400</name>
</gene>
<evidence type="ECO:0000313" key="3">
    <source>
        <dbReference type="Proteomes" id="UP001443914"/>
    </source>
</evidence>
<feature type="compositionally biased region" description="Basic and acidic residues" evidence="1">
    <location>
        <begin position="1"/>
        <end position="25"/>
    </location>
</feature>
<proteinExistence type="predicted"/>
<dbReference type="Proteomes" id="UP001443914">
    <property type="component" value="Unassembled WGS sequence"/>
</dbReference>
<keyword evidence="3" id="KW-1185">Reference proteome</keyword>
<evidence type="ECO:0000313" key="2">
    <source>
        <dbReference type="EMBL" id="KAK9684487.1"/>
    </source>
</evidence>
<dbReference type="PANTHER" id="PTHR33673:SF38">
    <property type="entry name" value="CHROMODOMAIN-HELICASE-DNA-BINDING PROTEIN 7-LIKE"/>
    <property type="match status" value="1"/>
</dbReference>
<accession>A0AAW1I597</accession>
<protein>
    <submittedName>
        <fullName evidence="2">Uncharacterized protein</fullName>
    </submittedName>
</protein>
<dbReference type="EMBL" id="JBDFQZ010000010">
    <property type="protein sequence ID" value="KAK9684487.1"/>
    <property type="molecule type" value="Genomic_DNA"/>
</dbReference>
<dbReference type="PANTHER" id="PTHR33673">
    <property type="entry name" value="SUPPRESSOR SRP40-LIKE PROTEIN"/>
    <property type="match status" value="1"/>
</dbReference>
<feature type="region of interest" description="Disordered" evidence="1">
    <location>
        <begin position="149"/>
        <end position="264"/>
    </location>
</feature>
<reference evidence="2" key="1">
    <citation type="submission" date="2024-03" db="EMBL/GenBank/DDBJ databases">
        <title>WGS assembly of Saponaria officinalis var. Norfolk2.</title>
        <authorList>
            <person name="Jenkins J."/>
            <person name="Shu S."/>
            <person name="Grimwood J."/>
            <person name="Barry K."/>
            <person name="Goodstein D."/>
            <person name="Schmutz J."/>
            <person name="Leebens-Mack J."/>
            <person name="Osbourn A."/>
        </authorList>
    </citation>
    <scope>NUCLEOTIDE SEQUENCE [LARGE SCALE GENOMIC DNA]</scope>
    <source>
        <strain evidence="2">JIC</strain>
    </source>
</reference>
<evidence type="ECO:0000256" key="1">
    <source>
        <dbReference type="SAM" id="MobiDB-lite"/>
    </source>
</evidence>